<keyword evidence="6 10" id="KW-0812">Transmembrane</keyword>
<evidence type="ECO:0008006" key="13">
    <source>
        <dbReference type="Google" id="ProtNLM"/>
    </source>
</evidence>
<dbReference type="PANTHER" id="PTHR37468:SF1">
    <property type="entry name" value="SULFATE TRANSPORTER CYSZ"/>
    <property type="match status" value="1"/>
</dbReference>
<gene>
    <name evidence="11" type="ordered locus">Mmc1_2474</name>
</gene>
<protein>
    <recommendedName>
        <fullName evidence="13">Sulfate transporter CysZ</fullName>
    </recommendedName>
</protein>
<keyword evidence="2" id="KW-0813">Transport</keyword>
<feature type="transmembrane region" description="Helical" evidence="10">
    <location>
        <begin position="62"/>
        <end position="91"/>
    </location>
</feature>
<organism evidence="11 12">
    <name type="scientific">Magnetococcus marinus (strain ATCC BAA-1437 / JCM 17883 / MC-1)</name>
    <dbReference type="NCBI Taxonomy" id="156889"/>
    <lineage>
        <taxon>Bacteria</taxon>
        <taxon>Pseudomonadati</taxon>
        <taxon>Pseudomonadota</taxon>
        <taxon>Magnetococcia</taxon>
        <taxon>Magnetococcales</taxon>
        <taxon>Magnetococcaceae</taxon>
        <taxon>Magnetococcus</taxon>
    </lineage>
</organism>
<dbReference type="STRING" id="156889.Mmc1_2474"/>
<keyword evidence="12" id="KW-1185">Reference proteome</keyword>
<dbReference type="InterPro" id="IPR059112">
    <property type="entry name" value="CysZ/EI24"/>
</dbReference>
<dbReference type="GO" id="GO:0019344">
    <property type="term" value="P:cysteine biosynthetic process"/>
    <property type="evidence" value="ECO:0007669"/>
    <property type="project" value="TreeGrafter"/>
</dbReference>
<evidence type="ECO:0000313" key="11">
    <source>
        <dbReference type="EMBL" id="ABK44974.1"/>
    </source>
</evidence>
<evidence type="ECO:0000256" key="5">
    <source>
        <dbReference type="ARBA" id="ARBA00022605"/>
    </source>
</evidence>
<dbReference type="InterPro" id="IPR050480">
    <property type="entry name" value="CysZ-like"/>
</dbReference>
<evidence type="ECO:0000256" key="6">
    <source>
        <dbReference type="ARBA" id="ARBA00022692"/>
    </source>
</evidence>
<comment type="subcellular location">
    <subcellularLocation>
        <location evidence="1">Membrane</location>
        <topology evidence="1">Multi-pass membrane protein</topology>
    </subcellularLocation>
</comment>
<evidence type="ECO:0000256" key="10">
    <source>
        <dbReference type="SAM" id="Phobius"/>
    </source>
</evidence>
<accession>A0LAI1</accession>
<evidence type="ECO:0000256" key="8">
    <source>
        <dbReference type="ARBA" id="ARBA00023032"/>
    </source>
</evidence>
<dbReference type="Pfam" id="PF07264">
    <property type="entry name" value="EI24"/>
    <property type="match status" value="1"/>
</dbReference>
<dbReference type="PANTHER" id="PTHR37468">
    <property type="entry name" value="SULFATE TRANSPORTER CYSZ"/>
    <property type="match status" value="1"/>
</dbReference>
<evidence type="ECO:0000256" key="3">
    <source>
        <dbReference type="ARBA" id="ARBA00022475"/>
    </source>
</evidence>
<dbReference type="Proteomes" id="UP000002586">
    <property type="component" value="Chromosome"/>
</dbReference>
<sequence length="250" mass="27754">MQGISYLLRGLKMLFHPRVRPFVAVPLLLNFTLFGVGFYYLFDLVGYLRAEVAAWLPGWLSWLSFLVLPTVLVLALLVIFYGFTVIANLIGSPFNGVLAQRVEEVAKGQPPIISNAESWMTVLKGAAQAIFNEIGKLFYMLKWLIIGILLSLSAIVSVVLAPLIPVLLFLIAAWLMAVEYADYATDNNGLRGRQSRTLLRRNKMHALGFGSAAVLMTWVPLLNLLAMPASVAGATLMWVEQLEKSWQQEA</sequence>
<proteinExistence type="predicted"/>
<dbReference type="RefSeq" id="WP_011714093.1">
    <property type="nucleotide sequence ID" value="NC_008576.1"/>
</dbReference>
<dbReference type="EMBL" id="CP000471">
    <property type="protein sequence ID" value="ABK44974.1"/>
    <property type="molecule type" value="Genomic_DNA"/>
</dbReference>
<dbReference type="HOGENOM" id="CLU_070331_1_0_5"/>
<dbReference type="GO" id="GO:0000103">
    <property type="term" value="P:sulfate assimilation"/>
    <property type="evidence" value="ECO:0007669"/>
    <property type="project" value="TreeGrafter"/>
</dbReference>
<dbReference type="GO" id="GO:0009675">
    <property type="term" value="F:high-affinity sulfate:proton symporter activity"/>
    <property type="evidence" value="ECO:0007669"/>
    <property type="project" value="TreeGrafter"/>
</dbReference>
<evidence type="ECO:0000256" key="9">
    <source>
        <dbReference type="ARBA" id="ARBA00023136"/>
    </source>
</evidence>
<dbReference type="GO" id="GO:0005886">
    <property type="term" value="C:plasma membrane"/>
    <property type="evidence" value="ECO:0007669"/>
    <property type="project" value="TreeGrafter"/>
</dbReference>
<keyword evidence="9 10" id="KW-0472">Membrane</keyword>
<keyword evidence="5" id="KW-0028">Amino-acid biosynthesis</keyword>
<keyword evidence="4" id="KW-0997">Cell inner membrane</keyword>
<dbReference type="eggNOG" id="COG2981">
    <property type="taxonomic scope" value="Bacteria"/>
</dbReference>
<dbReference type="OrthoDB" id="5292355at2"/>
<feature type="transmembrane region" description="Helical" evidence="10">
    <location>
        <begin position="206"/>
        <end position="227"/>
    </location>
</feature>
<keyword evidence="7 10" id="KW-1133">Transmembrane helix</keyword>
<keyword evidence="8" id="KW-0764">Sulfate transport</keyword>
<evidence type="ECO:0000256" key="2">
    <source>
        <dbReference type="ARBA" id="ARBA00022448"/>
    </source>
</evidence>
<feature type="transmembrane region" description="Helical" evidence="10">
    <location>
        <begin position="166"/>
        <end position="185"/>
    </location>
</feature>
<keyword evidence="3" id="KW-1003">Cell membrane</keyword>
<dbReference type="KEGG" id="mgm:Mmc1_2474"/>
<reference evidence="11 12" key="2">
    <citation type="journal article" date="2012" name="Int. J. Syst. Evol. Microbiol.">
        <title>Magnetococcus marinus gen. nov., sp. nov., a marine, magnetotactic bacterium that represents a novel lineage (Magnetococcaceae fam. nov.; Magnetococcales ord. nov.) at the base of the Alphaproteobacteria.</title>
        <authorList>
            <person name="Bazylinski D.A."/>
            <person name="Williams T.J."/>
            <person name="Lefevre C.T."/>
            <person name="Berg R.J."/>
            <person name="Zhang C.L."/>
            <person name="Bowser S.S."/>
            <person name="Dean A.J."/>
            <person name="Beveridge T.J."/>
        </authorList>
    </citation>
    <scope>NUCLEOTIDE SEQUENCE [LARGE SCALE GENOMIC DNA]</scope>
    <source>
        <strain evidence="12">ATCC BAA-1437 / JCM 17883 / MC-1</strain>
    </source>
</reference>
<evidence type="ECO:0000313" key="12">
    <source>
        <dbReference type="Proteomes" id="UP000002586"/>
    </source>
</evidence>
<name>A0LAI1_MAGMM</name>
<feature type="transmembrane region" description="Helical" evidence="10">
    <location>
        <begin position="21"/>
        <end position="42"/>
    </location>
</feature>
<dbReference type="NCBIfam" id="NF003433">
    <property type="entry name" value="PRK04949.1"/>
    <property type="match status" value="1"/>
</dbReference>
<dbReference type="AlphaFoldDB" id="A0LAI1"/>
<feature type="transmembrane region" description="Helical" evidence="10">
    <location>
        <begin position="137"/>
        <end position="160"/>
    </location>
</feature>
<evidence type="ECO:0000256" key="4">
    <source>
        <dbReference type="ARBA" id="ARBA00022519"/>
    </source>
</evidence>
<reference evidence="12" key="1">
    <citation type="journal article" date="2009" name="Appl. Environ. Microbiol.">
        <title>Complete genome sequence of the chemolithoautotrophic marine magnetotactic coccus strain MC-1.</title>
        <authorList>
            <person name="Schubbe S."/>
            <person name="Williams T.J."/>
            <person name="Xie G."/>
            <person name="Kiss H.E."/>
            <person name="Brettin T.S."/>
            <person name="Martinez D."/>
            <person name="Ross C.A."/>
            <person name="Schuler D."/>
            <person name="Cox B.L."/>
            <person name="Nealson K.H."/>
            <person name="Bazylinski D.A."/>
        </authorList>
    </citation>
    <scope>NUCLEOTIDE SEQUENCE [LARGE SCALE GENOMIC DNA]</scope>
    <source>
        <strain evidence="12">ATCC BAA-1437 / JCM 17883 / MC-1</strain>
    </source>
</reference>
<evidence type="ECO:0000256" key="1">
    <source>
        <dbReference type="ARBA" id="ARBA00004141"/>
    </source>
</evidence>
<evidence type="ECO:0000256" key="7">
    <source>
        <dbReference type="ARBA" id="ARBA00022989"/>
    </source>
</evidence>